<accession>A0A381NZ30</accession>
<sequence>MALIPTVKTMPDGVWGSFIHDHQNSS</sequence>
<name>A0A381NZ30_9ZZZZ</name>
<dbReference type="AlphaFoldDB" id="A0A381NZ30"/>
<proteinExistence type="predicted"/>
<evidence type="ECO:0000313" key="1">
    <source>
        <dbReference type="EMBL" id="SUZ59454.1"/>
    </source>
</evidence>
<reference evidence="1" key="1">
    <citation type="submission" date="2018-05" db="EMBL/GenBank/DDBJ databases">
        <authorList>
            <person name="Lanie J.A."/>
            <person name="Ng W.-L."/>
            <person name="Kazmierczak K.M."/>
            <person name="Andrzejewski T.M."/>
            <person name="Davidsen T.M."/>
            <person name="Wayne K.J."/>
            <person name="Tettelin H."/>
            <person name="Glass J.I."/>
            <person name="Rusch D."/>
            <person name="Podicherti R."/>
            <person name="Tsui H.-C.T."/>
            <person name="Winkler M.E."/>
        </authorList>
    </citation>
    <scope>NUCLEOTIDE SEQUENCE</scope>
</reference>
<dbReference type="EMBL" id="UINC01000679">
    <property type="protein sequence ID" value="SUZ59454.1"/>
    <property type="molecule type" value="Genomic_DNA"/>
</dbReference>
<protein>
    <submittedName>
        <fullName evidence="1">Uncharacterized protein</fullName>
    </submittedName>
</protein>
<organism evidence="1">
    <name type="scientific">marine metagenome</name>
    <dbReference type="NCBI Taxonomy" id="408172"/>
    <lineage>
        <taxon>unclassified sequences</taxon>
        <taxon>metagenomes</taxon>
        <taxon>ecological metagenomes</taxon>
    </lineage>
</organism>
<gene>
    <name evidence="1" type="ORF">METZ01_LOCUS12308</name>
</gene>